<dbReference type="InterPro" id="IPR003709">
    <property type="entry name" value="VanY-like_core_dom"/>
</dbReference>
<dbReference type="InterPro" id="IPR003646">
    <property type="entry name" value="SH3-like_bac-type"/>
</dbReference>
<dbReference type="SUPFAM" id="SSF55166">
    <property type="entry name" value="Hedgehog/DD-peptidase"/>
    <property type="match status" value="1"/>
</dbReference>
<dbReference type="PANTHER" id="PTHR34385">
    <property type="entry name" value="D-ALANYL-D-ALANINE CARBOXYPEPTIDASE"/>
    <property type="match status" value="1"/>
</dbReference>
<evidence type="ECO:0000313" key="3">
    <source>
        <dbReference type="Proteomes" id="UP000559182"/>
    </source>
</evidence>
<proteinExistence type="predicted"/>
<keyword evidence="3" id="KW-1185">Reference proteome</keyword>
<reference evidence="2 3" key="1">
    <citation type="submission" date="2020-08" db="EMBL/GenBank/DDBJ databases">
        <title>Sequencing the genomes of 1000 actinobacteria strains.</title>
        <authorList>
            <person name="Klenk H.-P."/>
        </authorList>
    </citation>
    <scope>NUCLEOTIDE SEQUENCE [LARGE SCALE GENOMIC DNA]</scope>
    <source>
        <strain evidence="2 3">DSM 105369</strain>
    </source>
</reference>
<feature type="domain" description="SH3b" evidence="1">
    <location>
        <begin position="17"/>
        <end position="83"/>
    </location>
</feature>
<dbReference type="EMBL" id="JACHVQ010000002">
    <property type="protein sequence ID" value="MBB2893129.1"/>
    <property type="molecule type" value="Genomic_DNA"/>
</dbReference>
<dbReference type="GO" id="GO:0008233">
    <property type="term" value="F:peptidase activity"/>
    <property type="evidence" value="ECO:0007669"/>
    <property type="project" value="InterPro"/>
</dbReference>
<dbReference type="InterPro" id="IPR009045">
    <property type="entry name" value="Zn_M74/Hedgehog-like"/>
</dbReference>
<gene>
    <name evidence="2" type="ORF">FHU39_003147</name>
</gene>
<dbReference type="PANTHER" id="PTHR34385:SF1">
    <property type="entry name" value="PEPTIDOGLYCAN L-ALANYL-D-GLUTAMATE ENDOPEPTIDASE CWLK"/>
    <property type="match status" value="1"/>
</dbReference>
<dbReference type="CDD" id="cd14814">
    <property type="entry name" value="Peptidase_M15"/>
    <property type="match status" value="1"/>
</dbReference>
<dbReference type="AlphaFoldDB" id="A0A839N8K7"/>
<name>A0A839N8K7_9MICO</name>
<dbReference type="RefSeq" id="WP_183321483.1">
    <property type="nucleotide sequence ID" value="NZ_JACHVQ010000002.1"/>
</dbReference>
<dbReference type="Proteomes" id="UP000559182">
    <property type="component" value="Unassembled WGS sequence"/>
</dbReference>
<dbReference type="PROSITE" id="PS51781">
    <property type="entry name" value="SH3B"/>
    <property type="match status" value="1"/>
</dbReference>
<dbReference type="GO" id="GO:0006508">
    <property type="term" value="P:proteolysis"/>
    <property type="evidence" value="ECO:0007669"/>
    <property type="project" value="InterPro"/>
</dbReference>
<dbReference type="Gene3D" id="2.30.30.40">
    <property type="entry name" value="SH3 Domains"/>
    <property type="match status" value="1"/>
</dbReference>
<dbReference type="Gene3D" id="3.30.1380.10">
    <property type="match status" value="1"/>
</dbReference>
<evidence type="ECO:0000259" key="1">
    <source>
        <dbReference type="PROSITE" id="PS51781"/>
    </source>
</evidence>
<sequence length="306" mass="33375">MTTAPAGSTPTGAPASETTRFVAPDIDNLNVRMGPSTSYPAVGLLMPGAQVTGVSLPGQDWLQVTHGPLTGACVSGDYLTDEAPPATPATPCPRIEGRVTTDDQFANIRSGPDFSHPIVGRYQHHELVSGSLVDDGPWIRTERGYVNGGTLTLHTPDPSCLNGRIPEHLLSPIPLCYNATGEFDPGYTATTPRYLNGAALDALHRLQAAFKRRFGHFATIDLTYRSYDEQQFWFEKFSSPRAATPGTSNHGYGLAIDFEERETPWIYSWGAVANEWLLAHQARFGFDNPFASTLQEGEDYHFNFVG</sequence>
<dbReference type="Pfam" id="PF08239">
    <property type="entry name" value="SH3_3"/>
    <property type="match status" value="1"/>
</dbReference>
<comment type="caution">
    <text evidence="2">The sequence shown here is derived from an EMBL/GenBank/DDBJ whole genome shotgun (WGS) entry which is preliminary data.</text>
</comment>
<accession>A0A839N8K7</accession>
<dbReference type="Pfam" id="PF02557">
    <property type="entry name" value="VanY"/>
    <property type="match status" value="1"/>
</dbReference>
<evidence type="ECO:0000313" key="2">
    <source>
        <dbReference type="EMBL" id="MBB2893129.1"/>
    </source>
</evidence>
<protein>
    <recommendedName>
        <fullName evidence="1">SH3b domain-containing protein</fullName>
    </recommendedName>
</protein>
<dbReference type="InterPro" id="IPR052179">
    <property type="entry name" value="DD-CPase-like"/>
</dbReference>
<organism evidence="2 3">
    <name type="scientific">Flexivirga oryzae</name>
    <dbReference type="NCBI Taxonomy" id="1794944"/>
    <lineage>
        <taxon>Bacteria</taxon>
        <taxon>Bacillati</taxon>
        <taxon>Actinomycetota</taxon>
        <taxon>Actinomycetes</taxon>
        <taxon>Micrococcales</taxon>
        <taxon>Dermacoccaceae</taxon>
        <taxon>Flexivirga</taxon>
    </lineage>
</organism>